<dbReference type="EMBL" id="JAGQNX010000073">
    <property type="protein sequence ID" value="MCA9308375.1"/>
    <property type="molecule type" value="Genomic_DNA"/>
</dbReference>
<reference evidence="2" key="2">
    <citation type="journal article" date="2021" name="Microbiome">
        <title>Successional dynamics and alternative stable states in a saline activated sludge microbial community over 9 years.</title>
        <authorList>
            <person name="Wang Y."/>
            <person name="Ye J."/>
            <person name="Ju F."/>
            <person name="Liu L."/>
            <person name="Boyd J.A."/>
            <person name="Deng Y."/>
            <person name="Parks D.H."/>
            <person name="Jiang X."/>
            <person name="Yin X."/>
            <person name="Woodcroft B.J."/>
            <person name="Tyson G.W."/>
            <person name="Hugenholtz P."/>
            <person name="Polz M.F."/>
            <person name="Zhang T."/>
        </authorList>
    </citation>
    <scope>NUCLEOTIDE SEQUENCE</scope>
    <source>
        <strain evidence="2">HKST-UBA79</strain>
    </source>
</reference>
<reference evidence="2" key="1">
    <citation type="submission" date="2020-04" db="EMBL/GenBank/DDBJ databases">
        <authorList>
            <person name="Zhang T."/>
        </authorList>
    </citation>
    <scope>NUCLEOTIDE SEQUENCE</scope>
    <source>
        <strain evidence="2">HKST-UBA79</strain>
    </source>
</reference>
<dbReference type="Proteomes" id="UP000740557">
    <property type="component" value="Unassembled WGS sequence"/>
</dbReference>
<feature type="region of interest" description="Disordered" evidence="1">
    <location>
        <begin position="59"/>
        <end position="88"/>
    </location>
</feature>
<gene>
    <name evidence="2" type="ORF">KC980_02595</name>
</gene>
<evidence type="ECO:0000313" key="2">
    <source>
        <dbReference type="EMBL" id="MCA9308375.1"/>
    </source>
</evidence>
<dbReference type="AlphaFoldDB" id="A0A955J3F8"/>
<comment type="caution">
    <text evidence="2">The sequence shown here is derived from an EMBL/GenBank/DDBJ whole genome shotgun (WGS) entry which is preliminary data.</text>
</comment>
<feature type="region of interest" description="Disordered" evidence="1">
    <location>
        <begin position="1"/>
        <end position="27"/>
    </location>
</feature>
<organism evidence="2 3">
    <name type="scientific">candidate division WWE3 bacterium</name>
    <dbReference type="NCBI Taxonomy" id="2053526"/>
    <lineage>
        <taxon>Bacteria</taxon>
        <taxon>Katanobacteria</taxon>
    </lineage>
</organism>
<feature type="compositionally biased region" description="Basic and acidic residues" evidence="1">
    <location>
        <begin position="71"/>
        <end position="88"/>
    </location>
</feature>
<protein>
    <submittedName>
        <fullName evidence="2">Uncharacterized protein</fullName>
    </submittedName>
</protein>
<sequence length="88" mass="9829">MENENNVPDNFNIEGHNPDLQNEIGPPVPTIRSIHKTKYAPASFEAGVHDMASIQAGNPDVKIAYETPDEKEERDRQLKKGLRDFGQG</sequence>
<evidence type="ECO:0000256" key="1">
    <source>
        <dbReference type="SAM" id="MobiDB-lite"/>
    </source>
</evidence>
<accession>A0A955J3F8</accession>
<name>A0A955J3F8_UNCKA</name>
<evidence type="ECO:0000313" key="3">
    <source>
        <dbReference type="Proteomes" id="UP000740557"/>
    </source>
</evidence>
<proteinExistence type="predicted"/>